<dbReference type="GO" id="GO:0055085">
    <property type="term" value="P:transmembrane transport"/>
    <property type="evidence" value="ECO:0007669"/>
    <property type="project" value="InterPro"/>
</dbReference>
<feature type="modified residue" description="FMN phosphoryl threonine" evidence="1">
    <location>
        <position position="187"/>
    </location>
</feature>
<feature type="transmembrane region" description="Helical" evidence="1">
    <location>
        <begin position="239"/>
        <end position="261"/>
    </location>
</feature>
<dbReference type="InterPro" id="IPR004338">
    <property type="entry name" value="NqrB/RnfD"/>
</dbReference>
<dbReference type="OrthoDB" id="9776359at2"/>
<dbReference type="EC" id="7.-.-.-" evidence="1"/>
<dbReference type="Pfam" id="PF03116">
    <property type="entry name" value="NQR2_RnfD_RnfE"/>
    <property type="match status" value="1"/>
</dbReference>
<dbReference type="HAMAP" id="MF_00462">
    <property type="entry name" value="RsxD_RnfD"/>
    <property type="match status" value="1"/>
</dbReference>
<keyword evidence="1" id="KW-0997">Cell inner membrane</keyword>
<dbReference type="GO" id="GO:0005886">
    <property type="term" value="C:plasma membrane"/>
    <property type="evidence" value="ECO:0007669"/>
    <property type="project" value="UniProtKB-SubCell"/>
</dbReference>
<keyword evidence="1" id="KW-1278">Translocase</keyword>
<organism evidence="2 3">
    <name type="scientific">Moritella viscosa</name>
    <dbReference type="NCBI Taxonomy" id="80854"/>
    <lineage>
        <taxon>Bacteria</taxon>
        <taxon>Pseudomonadati</taxon>
        <taxon>Pseudomonadota</taxon>
        <taxon>Gammaproteobacteria</taxon>
        <taxon>Alteromonadales</taxon>
        <taxon>Moritellaceae</taxon>
        <taxon>Moritella</taxon>
    </lineage>
</organism>
<keyword evidence="1" id="KW-0597">Phosphoprotein</keyword>
<keyword evidence="1" id="KW-0472">Membrane</keyword>
<dbReference type="NCBIfam" id="NF002011">
    <property type="entry name" value="PRK00816.1"/>
    <property type="match status" value="1"/>
</dbReference>
<reference evidence="2 3" key="1">
    <citation type="submission" date="2016-11" db="EMBL/GenBank/DDBJ databases">
        <authorList>
            <person name="Jaros S."/>
            <person name="Januszkiewicz K."/>
            <person name="Wedrychowicz H."/>
        </authorList>
    </citation>
    <scope>NUCLEOTIDE SEQUENCE [LARGE SCALE GENOMIC DNA]</scope>
    <source>
        <strain evidence="2">NVI 5450</strain>
    </source>
</reference>
<protein>
    <recommendedName>
        <fullName evidence="1">Ion-translocating oxidoreductase complex subunit D</fullName>
        <ecNumber evidence="1">7.-.-.-</ecNumber>
    </recommendedName>
    <alternativeName>
        <fullName evidence="1">Rnf electron transport complex subunit D</fullName>
    </alternativeName>
</protein>
<keyword evidence="1" id="KW-0812">Transmembrane</keyword>
<feature type="transmembrane region" description="Helical" evidence="1">
    <location>
        <begin position="20"/>
        <end position="38"/>
    </location>
</feature>
<proteinExistence type="inferred from homology"/>
<dbReference type="Proteomes" id="UP000183794">
    <property type="component" value="Unassembled WGS sequence"/>
</dbReference>
<dbReference type="RefSeq" id="WP_045110941.1">
    <property type="nucleotide sequence ID" value="NZ_CAWRBC010000036.1"/>
</dbReference>
<keyword evidence="1" id="KW-0288">FMN</keyword>
<dbReference type="KEGG" id="mvs:MVIS_2846"/>
<comment type="cofactor">
    <cofactor evidence="1">
        <name>FMN</name>
        <dbReference type="ChEBI" id="CHEBI:58210"/>
    </cofactor>
</comment>
<dbReference type="STRING" id="80854.MVIS_2846"/>
<feature type="transmembrane region" description="Helical" evidence="1">
    <location>
        <begin position="267"/>
        <end position="286"/>
    </location>
</feature>
<comment type="similarity">
    <text evidence="1">Belongs to the NqrB/RnfD family.</text>
</comment>
<dbReference type="EMBL" id="FPLD01000091">
    <property type="protein sequence ID" value="SGZ09071.1"/>
    <property type="molecule type" value="Genomic_DNA"/>
</dbReference>
<dbReference type="PANTHER" id="PTHR30578:SF0">
    <property type="entry name" value="ION-TRANSLOCATING OXIDOREDUCTASE COMPLEX SUBUNIT D"/>
    <property type="match status" value="1"/>
</dbReference>
<dbReference type="HOGENOM" id="CLU_042020_0_0_6"/>
<keyword evidence="1" id="KW-0285">Flavoprotein</keyword>
<evidence type="ECO:0000313" key="2">
    <source>
        <dbReference type="EMBL" id="SGZ09071.1"/>
    </source>
</evidence>
<keyword evidence="1" id="KW-1003">Cell membrane</keyword>
<keyword evidence="1" id="KW-1133">Transmembrane helix</keyword>
<accession>A0A090IKF5</accession>
<gene>
    <name evidence="1" type="primary">rnfD</name>
    <name evidence="2" type="ORF">NVI5450_3415</name>
</gene>
<dbReference type="PANTHER" id="PTHR30578">
    <property type="entry name" value="ELECTRON TRANSPORT COMPLEX PROTEIN RNFD"/>
    <property type="match status" value="1"/>
</dbReference>
<comment type="subunit">
    <text evidence="1">The complex is composed of six subunits: RnfA, RnfB, RnfC, RnfD, RnfE and RnfG.</text>
</comment>
<dbReference type="GO" id="GO:0022900">
    <property type="term" value="P:electron transport chain"/>
    <property type="evidence" value="ECO:0007669"/>
    <property type="project" value="UniProtKB-UniRule"/>
</dbReference>
<feature type="transmembrane region" description="Helical" evidence="1">
    <location>
        <begin position="298"/>
        <end position="316"/>
    </location>
</feature>
<evidence type="ECO:0000313" key="3">
    <source>
        <dbReference type="Proteomes" id="UP000183794"/>
    </source>
</evidence>
<dbReference type="NCBIfam" id="TIGR01946">
    <property type="entry name" value="rnfD"/>
    <property type="match status" value="1"/>
</dbReference>
<comment type="subcellular location">
    <subcellularLocation>
        <location evidence="1">Cell inner membrane</location>
        <topology evidence="1">Multi-pass membrane protein</topology>
    </subcellularLocation>
</comment>
<feature type="transmembrane region" description="Helical" evidence="1">
    <location>
        <begin position="120"/>
        <end position="137"/>
    </location>
</feature>
<name>A0A090IKF5_9GAMM</name>
<keyword evidence="1" id="KW-0249">Electron transport</keyword>
<feature type="transmembrane region" description="Helical" evidence="1">
    <location>
        <begin position="83"/>
        <end position="108"/>
    </location>
</feature>
<feature type="transmembrane region" description="Helical" evidence="1">
    <location>
        <begin position="44"/>
        <end position="62"/>
    </location>
</feature>
<evidence type="ECO:0000256" key="1">
    <source>
        <dbReference type="HAMAP-Rule" id="MF_00462"/>
    </source>
</evidence>
<dbReference type="AlphaFoldDB" id="A0A090IKF5"/>
<keyword evidence="1" id="KW-0813">Transport</keyword>
<comment type="function">
    <text evidence="1">Part of a membrane-bound complex that couples electron transfer with translocation of ions across the membrane.</text>
</comment>
<dbReference type="InterPro" id="IPR011303">
    <property type="entry name" value="RnfD_bac"/>
</dbReference>
<sequence length="349" mass="37829">MAFRLASSPHNHSGSSTSNLMRTVILATIPGIAAQWYFFGAGNLIHIVLACMAAIITEAVILKLRKQPILSRIQDNSALLTGLLIGISIPGFAPWWISVMGAVFAISIAKHLYGGLGQNIFNPAMVAYVMLLVSFPLQMTTWPPVSEITGYELSLWDVFNVIFSGVTLDGHTAHQLMQNIDGITMATPLDTLKTGLAMGHTVGEIQAKEQFSWLSGLGWEWINLAFLAGGVYLLSKRAILWYIPVGLLGGLFVISFIGYLWEPDAAGSPIFHLFSGATMLGAFFIATDPVSASTTPKGRLIFGALIGALVYIIRTWGGYPDAMAFAVLLANMCVPLIDYYTQPRVYGHK</sequence>
<feature type="transmembrane region" description="Helical" evidence="1">
    <location>
        <begin position="322"/>
        <end position="341"/>
    </location>
</feature>
<dbReference type="PATRIC" id="fig|80854.5.peg.3021"/>